<evidence type="ECO:0000313" key="2">
    <source>
        <dbReference type="Proteomes" id="UP001058602"/>
    </source>
</evidence>
<keyword evidence="2" id="KW-1185">Reference proteome</keyword>
<organism evidence="1 2">
    <name type="scientific">Vibrio japonicus</name>
    <dbReference type="NCBI Taxonomy" id="1824638"/>
    <lineage>
        <taxon>Bacteria</taxon>
        <taxon>Pseudomonadati</taxon>
        <taxon>Pseudomonadota</taxon>
        <taxon>Gammaproteobacteria</taxon>
        <taxon>Vibrionales</taxon>
        <taxon>Vibrionaceae</taxon>
        <taxon>Vibrio</taxon>
    </lineage>
</organism>
<dbReference type="SUPFAM" id="SSF56317">
    <property type="entry name" value="Carbon-nitrogen hydrolase"/>
    <property type="match status" value="1"/>
</dbReference>
<name>A0ABY5LJP7_9VIBR</name>
<accession>A0ABY5LJP7</accession>
<dbReference type="InterPro" id="IPR036526">
    <property type="entry name" value="C-N_Hydrolase_sf"/>
</dbReference>
<dbReference type="Gene3D" id="3.60.110.10">
    <property type="entry name" value="Carbon-nitrogen hydrolase"/>
    <property type="match status" value="1"/>
</dbReference>
<evidence type="ECO:0000313" key="1">
    <source>
        <dbReference type="EMBL" id="UUM32279.1"/>
    </source>
</evidence>
<dbReference type="RefSeq" id="WP_257085941.1">
    <property type="nucleotide sequence ID" value="NZ_CP102097.1"/>
</dbReference>
<dbReference type="EMBL" id="CP102097">
    <property type="protein sequence ID" value="UUM32279.1"/>
    <property type="molecule type" value="Genomic_DNA"/>
</dbReference>
<evidence type="ECO:0008006" key="3">
    <source>
        <dbReference type="Google" id="ProtNLM"/>
    </source>
</evidence>
<proteinExistence type="predicted"/>
<protein>
    <recommendedName>
        <fullName evidence="3">CN hydrolase domain-containing protein</fullName>
    </recommendedName>
</protein>
<sequence>MKIGIIQMQMSWTIEENLRTISEHVKSLDDLDVLLFPELALCGLA</sequence>
<dbReference type="Proteomes" id="UP001058602">
    <property type="component" value="Chromosome 2"/>
</dbReference>
<reference evidence="1" key="1">
    <citation type="submission" date="2022-07" db="EMBL/GenBank/DDBJ databases">
        <title>Complete genome of Vibrio japonicus strain JCM 31412T and phylogenomic assessment of the Nereis clade of the genus Vibrio.</title>
        <authorList>
            <person name="Shlafstein M.D."/>
            <person name="Emsley S.A."/>
            <person name="Ushijima B."/>
            <person name="Videau P."/>
            <person name="Saw J.H."/>
        </authorList>
    </citation>
    <scope>NUCLEOTIDE SEQUENCE</scope>
    <source>
        <strain evidence="1">JCM 31412</strain>
    </source>
</reference>
<gene>
    <name evidence="1" type="ORF">NP165_18520</name>
</gene>